<protein>
    <submittedName>
        <fullName evidence="1">BQ5605_C010g06045 protein</fullName>
    </submittedName>
</protein>
<reference evidence="1 2" key="1">
    <citation type="submission" date="2016-11" db="EMBL/GenBank/DDBJ databases">
        <authorList>
            <person name="Jaros S."/>
            <person name="Januszkiewicz K."/>
            <person name="Wedrychowicz H."/>
        </authorList>
    </citation>
    <scope>NUCLEOTIDE SEQUENCE [LARGE SCALE GENOMIC DNA]</scope>
</reference>
<dbReference type="AlphaFoldDB" id="A0A2X0NT89"/>
<sequence length="59" mass="6193">MESFGTSKGHGIFSGSGPPSVYLSGTVFHRIGTLAPASADDPVFAQIIFLAPTERIEAR</sequence>
<organism evidence="1 2">
    <name type="scientific">Microbotryum silenes-dioicae</name>
    <dbReference type="NCBI Taxonomy" id="796604"/>
    <lineage>
        <taxon>Eukaryota</taxon>
        <taxon>Fungi</taxon>
        <taxon>Dikarya</taxon>
        <taxon>Basidiomycota</taxon>
        <taxon>Pucciniomycotina</taxon>
        <taxon>Microbotryomycetes</taxon>
        <taxon>Microbotryales</taxon>
        <taxon>Microbotryaceae</taxon>
        <taxon>Microbotryum</taxon>
    </lineage>
</organism>
<evidence type="ECO:0000313" key="2">
    <source>
        <dbReference type="Proteomes" id="UP000249464"/>
    </source>
</evidence>
<evidence type="ECO:0000313" key="1">
    <source>
        <dbReference type="EMBL" id="SGY14058.1"/>
    </source>
</evidence>
<gene>
    <name evidence="1" type="primary">BQ5605_C010g06045</name>
    <name evidence="1" type="ORF">BQ5605_C010G06045</name>
</gene>
<dbReference type="Proteomes" id="UP000249464">
    <property type="component" value="Unassembled WGS sequence"/>
</dbReference>
<proteinExistence type="predicted"/>
<keyword evidence="2" id="KW-1185">Reference proteome</keyword>
<name>A0A2X0NT89_9BASI</name>
<accession>A0A2X0NT89</accession>
<dbReference type="EMBL" id="FQNC01000012">
    <property type="protein sequence ID" value="SGY14058.1"/>
    <property type="molecule type" value="Genomic_DNA"/>
</dbReference>